<reference evidence="2" key="1">
    <citation type="submission" date="2023-10" db="EMBL/GenBank/DDBJ databases">
        <authorList>
            <person name="Hackl T."/>
        </authorList>
    </citation>
    <scope>NUCLEOTIDE SEQUENCE</scope>
</reference>
<name>A0AAI8VJN2_9PEZI</name>
<accession>A0AAI8VJN2</accession>
<evidence type="ECO:0000313" key="2">
    <source>
        <dbReference type="EMBL" id="CAJ2509025.1"/>
    </source>
</evidence>
<evidence type="ECO:0000256" key="1">
    <source>
        <dbReference type="SAM" id="MobiDB-lite"/>
    </source>
</evidence>
<proteinExistence type="predicted"/>
<dbReference type="Proteomes" id="UP001295740">
    <property type="component" value="Unassembled WGS sequence"/>
</dbReference>
<sequence>MTGKIQSLRLIQSLPFFFSYQPLNPSTNRKYKNSSQRLISNHKATQPSEIITALQAFLCSLEKIITIDTDSINLTLTLTDIVTTPRTDITSYTAENAVQLSDEAHDALMKALVSRVHLTSAEAAAGISHLLHLFTTSPILTSNGKPQIDFTSYRKKQPPIMESQQNEKKRTAPSDEGGEKKKIKENPVENVFINHIAEKSRPGVTELKRTYAVLPQDEGGIEIKSAVAAYLVRIWRLCDKFDKRVTNTSLPMFALLLPGLFSLHGILGDPRLTYIRKNQRFLVEAVDDEGVFGAQVAPHYSHKEVVNFPVSESMSAYSRSQTTMSSLMAAQVMLEDIVALHGMRPTVERVKRCMPNYMPTVSVGVPKSSQEGSAAKKDAFECTL</sequence>
<feature type="compositionally biased region" description="Basic and acidic residues" evidence="1">
    <location>
        <begin position="165"/>
        <end position="184"/>
    </location>
</feature>
<dbReference type="EMBL" id="CAUWAG010000012">
    <property type="protein sequence ID" value="CAJ2509025.1"/>
    <property type="molecule type" value="Genomic_DNA"/>
</dbReference>
<feature type="region of interest" description="Disordered" evidence="1">
    <location>
        <begin position="151"/>
        <end position="184"/>
    </location>
</feature>
<dbReference type="AlphaFoldDB" id="A0AAI8VJN2"/>
<protein>
    <submittedName>
        <fullName evidence="2">Uu.00g140510.m01.CDS01</fullName>
    </submittedName>
</protein>
<evidence type="ECO:0000313" key="3">
    <source>
        <dbReference type="Proteomes" id="UP001295740"/>
    </source>
</evidence>
<gene>
    <name evidence="2" type="ORF">KHLLAP_LOCUS9493</name>
</gene>
<keyword evidence="3" id="KW-1185">Reference proteome</keyword>
<comment type="caution">
    <text evidence="2">The sequence shown here is derived from an EMBL/GenBank/DDBJ whole genome shotgun (WGS) entry which is preliminary data.</text>
</comment>
<organism evidence="2 3">
    <name type="scientific">Anthostomella pinea</name>
    <dbReference type="NCBI Taxonomy" id="933095"/>
    <lineage>
        <taxon>Eukaryota</taxon>
        <taxon>Fungi</taxon>
        <taxon>Dikarya</taxon>
        <taxon>Ascomycota</taxon>
        <taxon>Pezizomycotina</taxon>
        <taxon>Sordariomycetes</taxon>
        <taxon>Xylariomycetidae</taxon>
        <taxon>Xylariales</taxon>
        <taxon>Xylariaceae</taxon>
        <taxon>Anthostomella</taxon>
    </lineage>
</organism>